<evidence type="ECO:0000313" key="2">
    <source>
        <dbReference type="EMBL" id="MBH8594094.1"/>
    </source>
</evidence>
<dbReference type="CDD" id="cd14845">
    <property type="entry name" value="L-Ala-D-Glu_peptidase_like"/>
    <property type="match status" value="1"/>
</dbReference>
<dbReference type="RefSeq" id="WP_181729150.1">
    <property type="nucleotide sequence ID" value="NZ_JACEIR010000001.1"/>
</dbReference>
<gene>
    <name evidence="2" type="ORF">I8U20_01970</name>
</gene>
<evidence type="ECO:0000259" key="1">
    <source>
        <dbReference type="Pfam" id="PF13539"/>
    </source>
</evidence>
<dbReference type="SUPFAM" id="SSF55166">
    <property type="entry name" value="Hedgehog/DD-peptidase"/>
    <property type="match status" value="1"/>
</dbReference>
<dbReference type="Proteomes" id="UP000633619">
    <property type="component" value="Unassembled WGS sequence"/>
</dbReference>
<dbReference type="GO" id="GO:0008233">
    <property type="term" value="F:peptidase activity"/>
    <property type="evidence" value="ECO:0007669"/>
    <property type="project" value="InterPro"/>
</dbReference>
<dbReference type="SUPFAM" id="SSF47090">
    <property type="entry name" value="PGBD-like"/>
    <property type="match status" value="2"/>
</dbReference>
<protein>
    <submittedName>
        <fullName evidence="2">M15 family metallopeptidase</fullName>
    </submittedName>
</protein>
<dbReference type="InterPro" id="IPR009045">
    <property type="entry name" value="Zn_M74/Hedgehog-like"/>
</dbReference>
<reference evidence="2 3" key="1">
    <citation type="submission" date="2020-12" db="EMBL/GenBank/DDBJ databases">
        <title>WGS of Thermoactinomyces spp.</title>
        <authorList>
            <person name="Cheng K."/>
        </authorList>
    </citation>
    <scope>NUCLEOTIDE SEQUENCE [LARGE SCALE GENOMIC DNA]</scope>
    <source>
        <strain evidence="3">CICC 10671\DSM 43846</strain>
    </source>
</reference>
<dbReference type="Pfam" id="PF13539">
    <property type="entry name" value="Peptidase_M15_4"/>
    <property type="match status" value="1"/>
</dbReference>
<dbReference type="InterPro" id="IPR036365">
    <property type="entry name" value="PGBD-like_sf"/>
</dbReference>
<dbReference type="Gene3D" id="3.30.1380.10">
    <property type="match status" value="1"/>
</dbReference>
<name>A0A8I1A3G0_THEIN</name>
<accession>A0A8I1A3G0</accession>
<proteinExistence type="predicted"/>
<sequence>MAMTYHNTNQKRLAELQPHVRDAAQKALAEAEKAGLDILVTQGLRTFAEQNELYAQGRTKPGKIVTNAKAGQSYHNFGLAFDFCLIENGKACWDVNSKWKQFVNICKKQGFEWGGDWTSFKDYPHFEMTGGLSLAQCRAKWPNGWKPTSTSTGTATTYVEMDELPLKKGHKDGFLKLVSKLQERLKVKVDGYFGATTEESVKMWQERHDENGNAVSIGKGLTADGIVGEKTWKALFGELPKIEYVEDYHAPFEIGSKGDAVKKIQNRLKINADGYYGVATARAVRTWQERHDADGNAVPVGKGLPATGVVDFTTWYALFPEEKPKEPAYEVVVDGEPVVTSAYDKYVLEAVQNAIKDNKAEKIEIQRIDYK</sequence>
<keyword evidence="3" id="KW-1185">Reference proteome</keyword>
<feature type="domain" description="Peptidase M15C" evidence="1">
    <location>
        <begin position="67"/>
        <end position="128"/>
    </location>
</feature>
<comment type="caution">
    <text evidence="2">The sequence shown here is derived from an EMBL/GenBank/DDBJ whole genome shotgun (WGS) entry which is preliminary data.</text>
</comment>
<dbReference type="AlphaFoldDB" id="A0A8I1A3G0"/>
<organism evidence="2 3">
    <name type="scientific">Thermoactinomyces intermedius</name>
    <dbReference type="NCBI Taxonomy" id="2024"/>
    <lineage>
        <taxon>Bacteria</taxon>
        <taxon>Bacillati</taxon>
        <taxon>Bacillota</taxon>
        <taxon>Bacilli</taxon>
        <taxon>Bacillales</taxon>
        <taxon>Thermoactinomycetaceae</taxon>
        <taxon>Thermoactinomyces</taxon>
    </lineage>
</organism>
<evidence type="ECO:0000313" key="3">
    <source>
        <dbReference type="Proteomes" id="UP000633619"/>
    </source>
</evidence>
<dbReference type="EMBL" id="JAECVW010000001">
    <property type="protein sequence ID" value="MBH8594094.1"/>
    <property type="molecule type" value="Genomic_DNA"/>
</dbReference>
<dbReference type="InterPro" id="IPR039561">
    <property type="entry name" value="Peptidase_M15C"/>
</dbReference>
<dbReference type="InterPro" id="IPR036366">
    <property type="entry name" value="PGBDSf"/>
</dbReference>
<dbReference type="Gene3D" id="1.10.101.10">
    <property type="entry name" value="PGBD-like superfamily/PGBD"/>
    <property type="match status" value="2"/>
</dbReference>